<dbReference type="OrthoDB" id="85198at2157"/>
<reference evidence="4 5" key="1">
    <citation type="submission" date="2016-10" db="EMBL/GenBank/DDBJ databases">
        <authorList>
            <person name="de Groot N.N."/>
        </authorList>
    </citation>
    <scope>NUCLEOTIDE SEQUENCE [LARGE SCALE GENOMIC DNA]</scope>
    <source>
        <strain evidence="4 5">CGMCC 1.10457</strain>
    </source>
</reference>
<dbReference type="PANTHER" id="PTHR13799:SF14">
    <property type="entry name" value="GTP CYCLOHYDROLASE 1 TYPE 2 HOMOLOG"/>
    <property type="match status" value="1"/>
</dbReference>
<feature type="binding site" evidence="3">
    <location>
        <position position="228"/>
    </location>
    <ligand>
        <name>a divalent metal cation</name>
        <dbReference type="ChEBI" id="CHEBI:60240"/>
        <label>1</label>
    </ligand>
</feature>
<dbReference type="AlphaFoldDB" id="A0A1I6KMJ4"/>
<accession>A0A1I6KMJ4</accession>
<gene>
    <name evidence="4" type="ORF">SAMN05216559_1069</name>
</gene>
<dbReference type="SUPFAM" id="SSF102705">
    <property type="entry name" value="NIF3 (NGG1p interacting factor 3)-like"/>
    <property type="match status" value="1"/>
</dbReference>
<feature type="binding site" evidence="3">
    <location>
        <position position="103"/>
    </location>
    <ligand>
        <name>a divalent metal cation</name>
        <dbReference type="ChEBI" id="CHEBI:60240"/>
        <label>1</label>
    </ligand>
</feature>
<evidence type="ECO:0000256" key="2">
    <source>
        <dbReference type="ARBA" id="ARBA00022723"/>
    </source>
</evidence>
<evidence type="ECO:0000256" key="1">
    <source>
        <dbReference type="ARBA" id="ARBA00006964"/>
    </source>
</evidence>
<dbReference type="Pfam" id="PF01784">
    <property type="entry name" value="DUF34_NIF3"/>
    <property type="match status" value="1"/>
</dbReference>
<dbReference type="InterPro" id="IPR036069">
    <property type="entry name" value="DUF34/NIF3_sf"/>
</dbReference>
<comment type="similarity">
    <text evidence="1">Belongs to the GTP cyclohydrolase I type 2/NIF3 family.</text>
</comment>
<dbReference type="RefSeq" id="WP_089814569.1">
    <property type="nucleotide sequence ID" value="NZ_FOZK01000001.1"/>
</dbReference>
<feature type="binding site" evidence="3">
    <location>
        <position position="224"/>
    </location>
    <ligand>
        <name>a divalent metal cation</name>
        <dbReference type="ChEBI" id="CHEBI:60240"/>
        <label>1</label>
    </ligand>
</feature>
<feature type="binding site" evidence="3">
    <location>
        <position position="67"/>
    </location>
    <ligand>
        <name>a divalent metal cation</name>
        <dbReference type="ChEBI" id="CHEBI:60240"/>
        <label>1</label>
    </ligand>
</feature>
<dbReference type="GO" id="GO:0046872">
    <property type="term" value="F:metal ion binding"/>
    <property type="evidence" value="ECO:0007669"/>
    <property type="project" value="UniProtKB-KW"/>
</dbReference>
<dbReference type="NCBIfam" id="TIGR00486">
    <property type="entry name" value="YbgI_SA1388"/>
    <property type="match status" value="1"/>
</dbReference>
<dbReference type="Proteomes" id="UP000199062">
    <property type="component" value="Unassembled WGS sequence"/>
</dbReference>
<proteinExistence type="inferred from homology"/>
<evidence type="ECO:0000256" key="3">
    <source>
        <dbReference type="PIRSR" id="PIRSR602678-1"/>
    </source>
</evidence>
<dbReference type="STRING" id="767519.SAMN05216559_1069"/>
<dbReference type="GO" id="GO:0005737">
    <property type="term" value="C:cytoplasm"/>
    <property type="evidence" value="ECO:0007669"/>
    <property type="project" value="TreeGrafter"/>
</dbReference>
<keyword evidence="2 3" id="KW-0479">Metal-binding</keyword>
<dbReference type="InterPro" id="IPR002678">
    <property type="entry name" value="DUF34/NIF3"/>
</dbReference>
<evidence type="ECO:0000313" key="4">
    <source>
        <dbReference type="EMBL" id="SFR92419.1"/>
    </source>
</evidence>
<dbReference type="PANTHER" id="PTHR13799">
    <property type="entry name" value="NGG1 INTERACTING FACTOR 3"/>
    <property type="match status" value="1"/>
</dbReference>
<evidence type="ECO:0000313" key="5">
    <source>
        <dbReference type="Proteomes" id="UP000199062"/>
    </source>
</evidence>
<sequence length="255" mass="26957">MELSELTGRLDERLDTAAYADLDASPNGLQVGPESGTVEHVAVAVDAAVETVERAADAGADLLVTHHGLIWGDMERVTGSNYRRIAPLVEHDLPLYVSHLPLDGHQELGNAAGVADVLNLGNREPFGSLGPEVIGQRGTASEPYAVDELRNLLADELDTGDGEVRALDFGPDEIRDVAIVTGSGVDWLGEAADAGVDALVTGEGKQKAFHEAREAGINVVLAGHYATETFGVRSLQSLVEEWGLETTYVDLPTGL</sequence>
<feature type="binding site" evidence="3">
    <location>
        <position position="66"/>
    </location>
    <ligand>
        <name>a divalent metal cation</name>
        <dbReference type="ChEBI" id="CHEBI:60240"/>
        <label>1</label>
    </ligand>
</feature>
<keyword evidence="5" id="KW-1185">Reference proteome</keyword>
<organism evidence="4 5">
    <name type="scientific">Halomicrobium zhouii</name>
    <dbReference type="NCBI Taxonomy" id="767519"/>
    <lineage>
        <taxon>Archaea</taxon>
        <taxon>Methanobacteriati</taxon>
        <taxon>Methanobacteriota</taxon>
        <taxon>Stenosarchaea group</taxon>
        <taxon>Halobacteria</taxon>
        <taxon>Halobacteriales</taxon>
        <taxon>Haloarculaceae</taxon>
        <taxon>Halomicrobium</taxon>
    </lineage>
</organism>
<dbReference type="EMBL" id="FOZK01000001">
    <property type="protein sequence ID" value="SFR92419.1"/>
    <property type="molecule type" value="Genomic_DNA"/>
</dbReference>
<dbReference type="Gene3D" id="3.40.1390.30">
    <property type="entry name" value="NIF3 (NGG1p interacting factor 3)-like"/>
    <property type="match status" value="2"/>
</dbReference>
<dbReference type="FunFam" id="3.40.1390.30:FF:000001">
    <property type="entry name" value="GTP cyclohydrolase 1 type 2"/>
    <property type="match status" value="1"/>
</dbReference>
<protein>
    <submittedName>
        <fullName evidence="4">Dinuclear metal center protein, YbgI/SA1388 family</fullName>
    </submittedName>
</protein>
<name>A0A1I6KMJ4_9EURY</name>